<evidence type="ECO:0000313" key="1">
    <source>
        <dbReference type="EMBL" id="BAP54792.1"/>
    </source>
</evidence>
<gene>
    <name evidence="1" type="ORF">THII_0495</name>
</gene>
<evidence type="ECO:0000313" key="2">
    <source>
        <dbReference type="Proteomes" id="UP000031623"/>
    </source>
</evidence>
<dbReference type="EMBL" id="AP014633">
    <property type="protein sequence ID" value="BAP54792.1"/>
    <property type="molecule type" value="Genomic_DNA"/>
</dbReference>
<proteinExistence type="predicted"/>
<organism evidence="1 2">
    <name type="scientific">Thioploca ingrica</name>
    <dbReference type="NCBI Taxonomy" id="40754"/>
    <lineage>
        <taxon>Bacteria</taxon>
        <taxon>Pseudomonadati</taxon>
        <taxon>Pseudomonadota</taxon>
        <taxon>Gammaproteobacteria</taxon>
        <taxon>Thiotrichales</taxon>
        <taxon>Thiotrichaceae</taxon>
        <taxon>Thioploca</taxon>
    </lineage>
</organism>
<dbReference type="Proteomes" id="UP000031623">
    <property type="component" value="Chromosome"/>
</dbReference>
<keyword evidence="2" id="KW-1185">Reference proteome</keyword>
<dbReference type="KEGG" id="tig:THII_0495"/>
<dbReference type="AlphaFoldDB" id="A0A090AHM1"/>
<reference evidence="1 2" key="1">
    <citation type="journal article" date="2014" name="ISME J.">
        <title>Ecophysiology of Thioploca ingrica as revealed by the complete genome sequence supplemented with proteomic evidence.</title>
        <authorList>
            <person name="Kojima H."/>
            <person name="Ogura Y."/>
            <person name="Yamamoto N."/>
            <person name="Togashi T."/>
            <person name="Mori H."/>
            <person name="Watanabe T."/>
            <person name="Nemoto F."/>
            <person name="Kurokawa K."/>
            <person name="Hayashi T."/>
            <person name="Fukui M."/>
        </authorList>
    </citation>
    <scope>NUCLEOTIDE SEQUENCE [LARGE SCALE GENOMIC DNA]</scope>
</reference>
<accession>A0A090AHM1</accession>
<sequence length="229" mass="24263">MSTTPISIAVKSIKCILASESPRPFHHDEPYVVSLAIDLTAGVKGVVKVPSLSVIVTGTWVNVGAGTTGDTIPLPPLPPGVPQEFFDGIPLAWRKHCWGLNGGPSPILFPDDVVILAALMEWDDRLGDVKTMVTGLMAGDLAGIINNKDPNKSDHDNRRDLVGQLKVLFDGAVKTAGVGFPDSDDQLGPSQELQLSQADLDGARTGTVVKSLRFKGGGGDYNVSFELTH</sequence>
<name>A0A090AHM1_9GAMM</name>
<dbReference type="HOGENOM" id="CLU_1209343_0_0_6"/>
<protein>
    <submittedName>
        <fullName evidence="1">Uncharacterized protein</fullName>
    </submittedName>
</protein>